<sequence>MPSLASLLNSPKGPEGTDVTPKPPQSSGSDDKAPTDTPTRKRKEFLRQTNAMSLGVASVTPKLEQLEKDVTAIQATLRQIQSDIATLQISADLSRSLQDRLAGVDGRTQGLMAWVHWYEAMNGVLPNLPDEAAGETSQDEDMGGGGVDSVS</sequence>
<name>A0A9W8TAW1_9HYPO</name>
<evidence type="ECO:0000256" key="1">
    <source>
        <dbReference type="SAM" id="MobiDB-lite"/>
    </source>
</evidence>
<feature type="region of interest" description="Disordered" evidence="1">
    <location>
        <begin position="128"/>
        <end position="151"/>
    </location>
</feature>
<gene>
    <name evidence="2" type="ORF">N0V84_012009</name>
</gene>
<evidence type="ECO:0000313" key="2">
    <source>
        <dbReference type="EMBL" id="KAJ4308583.1"/>
    </source>
</evidence>
<evidence type="ECO:0000313" key="3">
    <source>
        <dbReference type="Proteomes" id="UP001140502"/>
    </source>
</evidence>
<feature type="region of interest" description="Disordered" evidence="1">
    <location>
        <begin position="1"/>
        <end position="41"/>
    </location>
</feature>
<comment type="caution">
    <text evidence="2">The sequence shown here is derived from an EMBL/GenBank/DDBJ whole genome shotgun (WGS) entry which is preliminary data.</text>
</comment>
<keyword evidence="3" id="KW-1185">Reference proteome</keyword>
<proteinExistence type="predicted"/>
<organism evidence="2 3">
    <name type="scientific">Fusarium piperis</name>
    <dbReference type="NCBI Taxonomy" id="1435070"/>
    <lineage>
        <taxon>Eukaryota</taxon>
        <taxon>Fungi</taxon>
        <taxon>Dikarya</taxon>
        <taxon>Ascomycota</taxon>
        <taxon>Pezizomycotina</taxon>
        <taxon>Sordariomycetes</taxon>
        <taxon>Hypocreomycetidae</taxon>
        <taxon>Hypocreales</taxon>
        <taxon>Nectriaceae</taxon>
        <taxon>Fusarium</taxon>
        <taxon>Fusarium solani species complex</taxon>
    </lineage>
</organism>
<dbReference type="AlphaFoldDB" id="A0A9W8TAW1"/>
<reference evidence="2" key="1">
    <citation type="submission" date="2022-10" db="EMBL/GenBank/DDBJ databases">
        <title>Tapping the CABI collections for fungal endophytes: first genome assemblies for Collariella, Neodidymelliopsis, Ascochyta clinopodiicola, Didymella pomorum, Didymosphaeria variabile, Neocosmospora piperis and Neocucurbitaria cava.</title>
        <authorList>
            <person name="Hill R."/>
        </authorList>
    </citation>
    <scope>NUCLEOTIDE SEQUENCE</scope>
    <source>
        <strain evidence="2">IMI 366586</strain>
    </source>
</reference>
<dbReference type="Proteomes" id="UP001140502">
    <property type="component" value="Unassembled WGS sequence"/>
</dbReference>
<accession>A0A9W8TAW1</accession>
<protein>
    <submittedName>
        <fullName evidence="2">Uncharacterized protein</fullName>
    </submittedName>
</protein>
<dbReference type="EMBL" id="JAPEUR010000513">
    <property type="protein sequence ID" value="KAJ4308583.1"/>
    <property type="molecule type" value="Genomic_DNA"/>
</dbReference>